<dbReference type="RefSeq" id="WP_328962360.1">
    <property type="nucleotide sequence ID" value="NZ_CP108090.1"/>
</dbReference>
<dbReference type="EMBL" id="CP108090">
    <property type="protein sequence ID" value="WUQ13378.1"/>
    <property type="molecule type" value="Genomic_DNA"/>
</dbReference>
<evidence type="ECO:0000313" key="3">
    <source>
        <dbReference type="Proteomes" id="UP001432039"/>
    </source>
</evidence>
<protein>
    <recommendedName>
        <fullName evidence="4">Tat pathway signal sequence domain protein</fullName>
    </recommendedName>
</protein>
<accession>A0ABZ1TDD8</accession>
<gene>
    <name evidence="2" type="ORF">OG517_19100</name>
</gene>
<keyword evidence="3" id="KW-1185">Reference proteome</keyword>
<evidence type="ECO:0008006" key="4">
    <source>
        <dbReference type="Google" id="ProtNLM"/>
    </source>
</evidence>
<evidence type="ECO:0000256" key="1">
    <source>
        <dbReference type="SAM" id="SignalP"/>
    </source>
</evidence>
<reference evidence="2" key="1">
    <citation type="submission" date="2022-10" db="EMBL/GenBank/DDBJ databases">
        <title>The complete genomes of actinobacterial strains from the NBC collection.</title>
        <authorList>
            <person name="Joergensen T.S."/>
            <person name="Alvarez Arevalo M."/>
            <person name="Sterndorff E.B."/>
            <person name="Faurdal D."/>
            <person name="Vuksanovic O."/>
            <person name="Mourched A.-S."/>
            <person name="Charusanti P."/>
            <person name="Shaw S."/>
            <person name="Blin K."/>
            <person name="Weber T."/>
        </authorList>
    </citation>
    <scope>NUCLEOTIDE SEQUENCE</scope>
    <source>
        <strain evidence="2">NBC_00248</strain>
    </source>
</reference>
<dbReference type="Proteomes" id="UP001432039">
    <property type="component" value="Chromosome"/>
</dbReference>
<sequence length="263" mass="27088">MRTTRRTTLRSAAVVAGAATALAVPVGSAFAHSPAVPQAPSVKSSAGPAPSVRAYVTTVKLADGSVAKVYKIGDSYFEADIFAGSTKLDRLVGKGGAASYGQNNGLHVVLQPNGTVTSWMDGASKPQPKPKPAPEEEIRKESSVRITLADGRIAKLVDGPNGKRVELSTSKGHALATIDVRRASVQHDGWTCKLVRDGKHVKFVVIDGKGGGNSWVYDFDGRLIEKYTVDPAGVGSPVLVGSGGGTAAAGAAGLGFTMLSHQA</sequence>
<feature type="chain" id="PRO_5047117514" description="Tat pathway signal sequence domain protein" evidence="1">
    <location>
        <begin position="32"/>
        <end position="263"/>
    </location>
</feature>
<dbReference type="InterPro" id="IPR006311">
    <property type="entry name" value="TAT_signal"/>
</dbReference>
<proteinExistence type="predicted"/>
<dbReference type="PROSITE" id="PS51318">
    <property type="entry name" value="TAT"/>
    <property type="match status" value="1"/>
</dbReference>
<keyword evidence="1" id="KW-0732">Signal</keyword>
<organism evidence="2 3">
    <name type="scientific">Streptomyces virginiae</name>
    <name type="common">Streptomyces cinnamonensis</name>
    <dbReference type="NCBI Taxonomy" id="1961"/>
    <lineage>
        <taxon>Bacteria</taxon>
        <taxon>Bacillati</taxon>
        <taxon>Actinomycetota</taxon>
        <taxon>Actinomycetes</taxon>
        <taxon>Kitasatosporales</taxon>
        <taxon>Streptomycetaceae</taxon>
        <taxon>Streptomyces</taxon>
    </lineage>
</organism>
<name>A0ABZ1TDD8_STRVG</name>
<evidence type="ECO:0000313" key="2">
    <source>
        <dbReference type="EMBL" id="WUQ13378.1"/>
    </source>
</evidence>
<feature type="signal peptide" evidence="1">
    <location>
        <begin position="1"/>
        <end position="31"/>
    </location>
</feature>